<feature type="transmembrane region" description="Helical" evidence="2">
    <location>
        <begin position="83"/>
        <end position="103"/>
    </location>
</feature>
<accession>M2LBY8</accession>
<dbReference type="EMBL" id="KB445564">
    <property type="protein sequence ID" value="EMC91422.1"/>
    <property type="molecule type" value="Genomic_DNA"/>
</dbReference>
<dbReference type="RefSeq" id="XP_007681748.1">
    <property type="nucleotide sequence ID" value="XM_007683558.1"/>
</dbReference>
<feature type="region of interest" description="Disordered" evidence="1">
    <location>
        <begin position="180"/>
        <end position="230"/>
    </location>
</feature>
<reference evidence="3 4" key="1">
    <citation type="journal article" date="2012" name="PLoS Pathog.">
        <title>Diverse lifestyles and strategies of plant pathogenesis encoded in the genomes of eighteen Dothideomycetes fungi.</title>
        <authorList>
            <person name="Ohm R.A."/>
            <person name="Feau N."/>
            <person name="Henrissat B."/>
            <person name="Schoch C.L."/>
            <person name="Horwitz B.A."/>
            <person name="Barry K.W."/>
            <person name="Condon B.J."/>
            <person name="Copeland A.C."/>
            <person name="Dhillon B."/>
            <person name="Glaser F."/>
            <person name="Hesse C.N."/>
            <person name="Kosti I."/>
            <person name="LaButti K."/>
            <person name="Lindquist E.A."/>
            <person name="Lucas S."/>
            <person name="Salamov A.A."/>
            <person name="Bradshaw R.E."/>
            <person name="Ciuffetti L."/>
            <person name="Hamelin R.C."/>
            <person name="Kema G.H.J."/>
            <person name="Lawrence C."/>
            <person name="Scott J.A."/>
            <person name="Spatafora J.W."/>
            <person name="Turgeon B.G."/>
            <person name="de Wit P.J.G.M."/>
            <person name="Zhong S."/>
            <person name="Goodwin S.B."/>
            <person name="Grigoriev I.V."/>
        </authorList>
    </citation>
    <scope>NUCLEOTIDE SEQUENCE [LARGE SCALE GENOMIC DNA]</scope>
    <source>
        <strain evidence="3 4">UAMH 10762</strain>
    </source>
</reference>
<feature type="transmembrane region" description="Helical" evidence="2">
    <location>
        <begin position="12"/>
        <end position="31"/>
    </location>
</feature>
<evidence type="ECO:0000313" key="4">
    <source>
        <dbReference type="Proteomes" id="UP000011761"/>
    </source>
</evidence>
<proteinExistence type="predicted"/>
<evidence type="ECO:0000256" key="1">
    <source>
        <dbReference type="SAM" id="MobiDB-lite"/>
    </source>
</evidence>
<keyword evidence="2" id="KW-1133">Transmembrane helix</keyword>
<keyword evidence="4" id="KW-1185">Reference proteome</keyword>
<feature type="transmembrane region" description="Helical" evidence="2">
    <location>
        <begin position="115"/>
        <end position="139"/>
    </location>
</feature>
<feature type="transmembrane region" description="Helical" evidence="2">
    <location>
        <begin position="51"/>
        <end position="71"/>
    </location>
</feature>
<dbReference type="HOGENOM" id="CLU_1199830_0_0_1"/>
<keyword evidence="2" id="KW-0812">Transmembrane</keyword>
<dbReference type="OMA" id="QNTAYHS"/>
<dbReference type="GeneID" id="19111872"/>
<evidence type="ECO:0000313" key="3">
    <source>
        <dbReference type="EMBL" id="EMC91422.1"/>
    </source>
</evidence>
<sequence length="256" mass="28268">MQEKIWLKRVLIPIWVIEIIWFIVIAVFAGIDLFVYEEYLDGEDAYVVEVLDIAAVVLLAAAVISIIFRITEIALFARHRLSPVVYLVLHCIPGAFWIFIFVADIVEAVQGYQSGITFVFSTVLFLTTLAAVIYGSIVVHRNRKGTQGRGYYAGVEAGTSTGYIAPSYEDQTQGRYEPYAHQGTAPTAQGLAPNPFRDQSREPSPAPSASRLSYTTAPPPSAAHPAYRKSGEAETYYNGEAAQQSYEMQGIAYKPT</sequence>
<dbReference type="AlphaFoldDB" id="M2LBY8"/>
<evidence type="ECO:0000256" key="2">
    <source>
        <dbReference type="SAM" id="Phobius"/>
    </source>
</evidence>
<dbReference type="KEGG" id="bcom:BAUCODRAFT_328240"/>
<organism evidence="3 4">
    <name type="scientific">Baudoinia panamericana (strain UAMH 10762)</name>
    <name type="common">Angels' share fungus</name>
    <name type="synonym">Baudoinia compniacensis (strain UAMH 10762)</name>
    <dbReference type="NCBI Taxonomy" id="717646"/>
    <lineage>
        <taxon>Eukaryota</taxon>
        <taxon>Fungi</taxon>
        <taxon>Dikarya</taxon>
        <taxon>Ascomycota</taxon>
        <taxon>Pezizomycotina</taxon>
        <taxon>Dothideomycetes</taxon>
        <taxon>Dothideomycetidae</taxon>
        <taxon>Mycosphaerellales</taxon>
        <taxon>Teratosphaeriaceae</taxon>
        <taxon>Baudoinia</taxon>
    </lineage>
</organism>
<gene>
    <name evidence="3" type="ORF">BAUCODRAFT_328240</name>
</gene>
<protein>
    <recommendedName>
        <fullName evidence="5">MARVEL domain-containing protein</fullName>
    </recommendedName>
</protein>
<keyword evidence="2" id="KW-0472">Membrane</keyword>
<evidence type="ECO:0008006" key="5">
    <source>
        <dbReference type="Google" id="ProtNLM"/>
    </source>
</evidence>
<dbReference type="eggNOG" id="ENOG502SH37">
    <property type="taxonomic scope" value="Eukaryota"/>
</dbReference>
<name>M2LBY8_BAUPA</name>
<dbReference type="Proteomes" id="UP000011761">
    <property type="component" value="Unassembled WGS sequence"/>
</dbReference>
<dbReference type="OrthoDB" id="5211263at2759"/>